<accession>A0ABR1KXU0</accession>
<evidence type="ECO:0000313" key="3">
    <source>
        <dbReference type="Proteomes" id="UP001363622"/>
    </source>
</evidence>
<evidence type="ECO:0000256" key="1">
    <source>
        <dbReference type="SAM" id="MobiDB-lite"/>
    </source>
</evidence>
<gene>
    <name evidence="2" type="ORF">IWZ03DRAFT_8661</name>
</gene>
<proteinExistence type="predicted"/>
<feature type="compositionally biased region" description="Basic residues" evidence="1">
    <location>
        <begin position="92"/>
        <end position="101"/>
    </location>
</feature>
<sequence>MRRSLRHHAPHRQALLGNRARRRHSQDPRTRPPHGNPHRRRRHAMRLHRHGGQGRRPPVRSRHAQTLQGQDRPRKERPVLRGHRGAIPPRIRNPRLLHRRGRADGPRPERHGGRCKNRRCQTGWRRFVIVGGRWPVWFGLERCGCRFLEHFFNAATAAAAAPAALGKQVCAGGYRASHRVGRVETAGHQRVGGLQWRRGTSRCNTLSDDVMGSMDGYHMGKYLKRMTGRMDGCLDWGKP</sequence>
<feature type="compositionally biased region" description="Basic residues" evidence="1">
    <location>
        <begin position="36"/>
        <end position="63"/>
    </location>
</feature>
<dbReference type="EMBL" id="JBBPHU010000001">
    <property type="protein sequence ID" value="KAK7523671.1"/>
    <property type="molecule type" value="Genomic_DNA"/>
</dbReference>
<name>A0ABR1KXU0_9PEZI</name>
<feature type="compositionally biased region" description="Basic residues" evidence="1">
    <location>
        <begin position="1"/>
        <end position="11"/>
    </location>
</feature>
<evidence type="ECO:0000313" key="2">
    <source>
        <dbReference type="EMBL" id="KAK7523671.1"/>
    </source>
</evidence>
<dbReference type="Proteomes" id="UP001363622">
    <property type="component" value="Unassembled WGS sequence"/>
</dbReference>
<feature type="compositionally biased region" description="Basic and acidic residues" evidence="1">
    <location>
        <begin position="102"/>
        <end position="112"/>
    </location>
</feature>
<protein>
    <submittedName>
        <fullName evidence="2">Uncharacterized protein</fullName>
    </submittedName>
</protein>
<reference evidence="2 3" key="1">
    <citation type="submission" date="2024-04" db="EMBL/GenBank/DDBJ databases">
        <title>Phyllosticta paracitricarpa is synonymous to the EU quarantine fungus P. citricarpa based on phylogenomic analyses.</title>
        <authorList>
            <consortium name="Lawrence Berkeley National Laboratory"/>
            <person name="Van Ingen-Buijs V.A."/>
            <person name="Van Westerhoven A.C."/>
            <person name="Haridas S."/>
            <person name="Skiadas P."/>
            <person name="Martin F."/>
            <person name="Groenewald J.Z."/>
            <person name="Crous P.W."/>
            <person name="Seidl M.F."/>
        </authorList>
    </citation>
    <scope>NUCLEOTIDE SEQUENCE [LARGE SCALE GENOMIC DNA]</scope>
    <source>
        <strain evidence="2 3">CBS 123371</strain>
    </source>
</reference>
<feature type="region of interest" description="Disordered" evidence="1">
    <location>
        <begin position="1"/>
        <end position="116"/>
    </location>
</feature>
<organism evidence="2 3">
    <name type="scientific">Phyllosticta citriasiana</name>
    <dbReference type="NCBI Taxonomy" id="595635"/>
    <lineage>
        <taxon>Eukaryota</taxon>
        <taxon>Fungi</taxon>
        <taxon>Dikarya</taxon>
        <taxon>Ascomycota</taxon>
        <taxon>Pezizomycotina</taxon>
        <taxon>Dothideomycetes</taxon>
        <taxon>Dothideomycetes incertae sedis</taxon>
        <taxon>Botryosphaeriales</taxon>
        <taxon>Phyllostictaceae</taxon>
        <taxon>Phyllosticta</taxon>
    </lineage>
</organism>
<keyword evidence="3" id="KW-1185">Reference proteome</keyword>
<comment type="caution">
    <text evidence="2">The sequence shown here is derived from an EMBL/GenBank/DDBJ whole genome shotgun (WGS) entry which is preliminary data.</text>
</comment>